<feature type="domain" description="HTH myb-type" evidence="9">
    <location>
        <begin position="9"/>
        <end position="61"/>
    </location>
</feature>
<dbReference type="PANTHER" id="PTHR47999">
    <property type="entry name" value="TRANSCRIPTION FACTOR MYB8-RELATED-RELATED"/>
    <property type="match status" value="1"/>
</dbReference>
<feature type="region of interest" description="Disordered" evidence="7">
    <location>
        <begin position="123"/>
        <end position="155"/>
    </location>
</feature>
<dbReference type="Pfam" id="PF00249">
    <property type="entry name" value="Myb_DNA-binding"/>
    <property type="match status" value="2"/>
</dbReference>
<name>A0A455LAA7_9ASPA</name>
<dbReference type="InterPro" id="IPR017930">
    <property type="entry name" value="Myb_dom"/>
</dbReference>
<keyword evidence="5" id="KW-0804">Transcription</keyword>
<evidence type="ECO:0000256" key="2">
    <source>
        <dbReference type="ARBA" id="ARBA00022737"/>
    </source>
</evidence>
<feature type="domain" description="Myb-like" evidence="8">
    <location>
        <begin position="9"/>
        <end position="61"/>
    </location>
</feature>
<dbReference type="GO" id="GO:0005634">
    <property type="term" value="C:nucleus"/>
    <property type="evidence" value="ECO:0007669"/>
    <property type="project" value="UniProtKB-SubCell"/>
</dbReference>
<dbReference type="InterPro" id="IPR001005">
    <property type="entry name" value="SANT/Myb"/>
</dbReference>
<dbReference type="InterPro" id="IPR009057">
    <property type="entry name" value="Homeodomain-like_sf"/>
</dbReference>
<dbReference type="PROSITE" id="PS51294">
    <property type="entry name" value="HTH_MYB"/>
    <property type="match status" value="2"/>
</dbReference>
<feature type="domain" description="HTH myb-type" evidence="9">
    <location>
        <begin position="62"/>
        <end position="116"/>
    </location>
</feature>
<keyword evidence="6" id="KW-0539">Nucleus</keyword>
<dbReference type="GO" id="GO:0000976">
    <property type="term" value="F:transcription cis-regulatory region binding"/>
    <property type="evidence" value="ECO:0007669"/>
    <property type="project" value="UniProtKB-ARBA"/>
</dbReference>
<accession>A0A455LAA7</accession>
<dbReference type="PANTHER" id="PTHR47999:SF9">
    <property type="entry name" value="TRANSCRIPTION REPRESSOR MYB5-LIKE"/>
    <property type="match status" value="1"/>
</dbReference>
<evidence type="ECO:0000256" key="7">
    <source>
        <dbReference type="SAM" id="MobiDB-lite"/>
    </source>
</evidence>
<organism evidence="10">
    <name type="scientific">Cymbidium sinense</name>
    <dbReference type="NCBI Taxonomy" id="112615"/>
    <lineage>
        <taxon>Eukaryota</taxon>
        <taxon>Viridiplantae</taxon>
        <taxon>Streptophyta</taxon>
        <taxon>Embryophyta</taxon>
        <taxon>Tracheophyta</taxon>
        <taxon>Spermatophyta</taxon>
        <taxon>Magnoliopsida</taxon>
        <taxon>Liliopsida</taxon>
        <taxon>Asparagales</taxon>
        <taxon>Orchidaceae</taxon>
        <taxon>Epidendroideae</taxon>
        <taxon>Cymbidieae</taxon>
        <taxon>Cymbidiinae</taxon>
        <taxon>Cymbidium</taxon>
    </lineage>
</organism>
<dbReference type="PROSITE" id="PS50090">
    <property type="entry name" value="MYB_LIKE"/>
    <property type="match status" value="2"/>
</dbReference>
<evidence type="ECO:0000256" key="1">
    <source>
        <dbReference type="ARBA" id="ARBA00004123"/>
    </source>
</evidence>
<dbReference type="FunFam" id="1.10.10.60:FF:000121">
    <property type="entry name" value="Myb transcription factor"/>
    <property type="match status" value="1"/>
</dbReference>
<proteinExistence type="evidence at transcript level"/>
<protein>
    <submittedName>
        <fullName evidence="10">Transcription repressor MYB6-like protein</fullName>
    </submittedName>
</protein>
<evidence type="ECO:0000256" key="4">
    <source>
        <dbReference type="ARBA" id="ARBA00023125"/>
    </source>
</evidence>
<dbReference type="EMBL" id="MG702138">
    <property type="protein sequence ID" value="AXY87656.1"/>
    <property type="molecule type" value="mRNA"/>
</dbReference>
<dbReference type="InterPro" id="IPR015495">
    <property type="entry name" value="Myb_TF_plants"/>
</dbReference>
<evidence type="ECO:0000256" key="6">
    <source>
        <dbReference type="ARBA" id="ARBA00023242"/>
    </source>
</evidence>
<evidence type="ECO:0000259" key="8">
    <source>
        <dbReference type="PROSITE" id="PS50090"/>
    </source>
</evidence>
<evidence type="ECO:0000313" key="10">
    <source>
        <dbReference type="EMBL" id="AXY87656.1"/>
    </source>
</evidence>
<feature type="domain" description="Myb-like" evidence="8">
    <location>
        <begin position="62"/>
        <end position="112"/>
    </location>
</feature>
<keyword evidence="3" id="KW-0805">Transcription regulation</keyword>
<keyword evidence="2" id="KW-0677">Repeat</keyword>
<dbReference type="CDD" id="cd00167">
    <property type="entry name" value="SANT"/>
    <property type="match status" value="2"/>
</dbReference>
<dbReference type="SMART" id="SM00717">
    <property type="entry name" value="SANT"/>
    <property type="match status" value="2"/>
</dbReference>
<evidence type="ECO:0000259" key="9">
    <source>
        <dbReference type="PROSITE" id="PS51294"/>
    </source>
</evidence>
<dbReference type="SUPFAM" id="SSF46689">
    <property type="entry name" value="Homeodomain-like"/>
    <property type="match status" value="1"/>
</dbReference>
<evidence type="ECO:0000256" key="3">
    <source>
        <dbReference type="ARBA" id="ARBA00023015"/>
    </source>
</evidence>
<sequence>MGRAPCCSKVGLHRGPWTAREDSLLISYIQNHGEGNWRSLPKKAGLLRCGKSCRLRWMNYLRPDIKRGNIGPQEEDLIIRLHCLLGNRWSLIAGRLPGRTDNEIKNYWNSHLSKKLKKQGFAIREETPRPKRTATPNYHNKKKNNNNNSKLSETMQSDGAVENAKIYAPKPTRFKPTWSVMEKSESVTEEYEKGSSDASSGTNYDVDLASWSHDDHGGEFDQTAVGFHDATHLDFAADFFMQDESLQRLYDEYSQLLQLEVGANQLAEPLMQ</sequence>
<keyword evidence="4" id="KW-0238">DNA-binding</keyword>
<comment type="subcellular location">
    <subcellularLocation>
        <location evidence="1">Nucleus</location>
    </subcellularLocation>
</comment>
<dbReference type="FunFam" id="1.10.10.60:FF:000394">
    <property type="entry name" value="MYB transcription factor"/>
    <property type="match status" value="1"/>
</dbReference>
<evidence type="ECO:0000256" key="5">
    <source>
        <dbReference type="ARBA" id="ARBA00023163"/>
    </source>
</evidence>
<dbReference type="Gene3D" id="1.10.10.60">
    <property type="entry name" value="Homeodomain-like"/>
    <property type="match status" value="2"/>
</dbReference>
<reference evidence="10" key="1">
    <citation type="journal article" date="2015" name="PLoS ONE">
        <title>Transcriptome Characterization of Cymbidium sinense 'Dharma' Using 454 Pyrosequencing and Its Application in the Identification of Genes Associated with Leaf Color Variation.</title>
        <authorList>
            <person name="Zhu G."/>
            <person name="Yang F."/>
            <person name="Shi S."/>
            <person name="Li D."/>
            <person name="Wang Z."/>
            <person name="Liu H."/>
            <person name="Huang D."/>
            <person name="Wang C."/>
        </authorList>
    </citation>
    <scope>NUCLEOTIDE SEQUENCE</scope>
</reference>
<dbReference type="AlphaFoldDB" id="A0A455LAA7"/>